<comment type="caution">
    <text evidence="2">The sequence shown here is derived from an EMBL/GenBank/DDBJ whole genome shotgun (WGS) entry which is preliminary data.</text>
</comment>
<dbReference type="InterPro" id="IPR004155">
    <property type="entry name" value="PBS_lyase_HEAT"/>
</dbReference>
<dbReference type="Pfam" id="PF13646">
    <property type="entry name" value="HEAT_2"/>
    <property type="match status" value="1"/>
</dbReference>
<keyword evidence="3" id="KW-1185">Reference proteome</keyword>
<dbReference type="SMART" id="SM00567">
    <property type="entry name" value="EZ_HEAT"/>
    <property type="match status" value="3"/>
</dbReference>
<dbReference type="Proteomes" id="UP000214646">
    <property type="component" value="Unassembled WGS sequence"/>
</dbReference>
<dbReference type="AlphaFoldDB" id="A0A225D931"/>
<dbReference type="OrthoDB" id="252693at2"/>
<comment type="function">
    <text evidence="1">Catalyzes the hydroxylation of the N(6)-(4-aminobutyl)-L-lysine intermediate produced by deoxyhypusine synthase/DHPS on a critical lysine of the eukaryotic translation initiation factor 5A/eIF-5A. This is the second step of the post-translational modification of that lysine into an unusual amino acid residue named hypusine. Hypusination is unique to mature eIF-5A factor and is essential for its function.</text>
</comment>
<evidence type="ECO:0000313" key="2">
    <source>
        <dbReference type="EMBL" id="OWK38071.1"/>
    </source>
</evidence>
<dbReference type="PANTHER" id="PTHR12697:SF5">
    <property type="entry name" value="DEOXYHYPUSINE HYDROXYLASE"/>
    <property type="match status" value="1"/>
</dbReference>
<dbReference type="EMBL" id="NIDE01000014">
    <property type="protein sequence ID" value="OWK38071.1"/>
    <property type="molecule type" value="Genomic_DNA"/>
</dbReference>
<dbReference type="SUPFAM" id="SSF48371">
    <property type="entry name" value="ARM repeat"/>
    <property type="match status" value="1"/>
</dbReference>
<dbReference type="InterPro" id="IPR011989">
    <property type="entry name" value="ARM-like"/>
</dbReference>
<dbReference type="GO" id="GO:0016491">
    <property type="term" value="F:oxidoreductase activity"/>
    <property type="evidence" value="ECO:0007669"/>
    <property type="project" value="TreeGrafter"/>
</dbReference>
<dbReference type="RefSeq" id="WP_161967816.1">
    <property type="nucleotide sequence ID" value="NZ_NIDE01000014.1"/>
</dbReference>
<accession>A0A225D931</accession>
<name>A0A225D931_9BACT</name>
<evidence type="ECO:0000256" key="1">
    <source>
        <dbReference type="ARBA" id="ARBA00045876"/>
    </source>
</evidence>
<sequence>MTTGLYRAAVLGGLVFAAGCEKSTTYWAEQTKAEDPAQRRHAVHVLSDAAKDQKTSVPALIEALKDDNHYVRRDAARALGHVGPEAKDGVPALRALLRDREPSVRRAAGDALQKIDPGTTATAVPAAKVH</sequence>
<reference evidence="3" key="1">
    <citation type="submission" date="2017-06" db="EMBL/GenBank/DDBJ databases">
        <title>Genome analysis of Fimbriiglobus ruber SP5, the first member of the order Planctomycetales with confirmed chitinolytic capability.</title>
        <authorList>
            <person name="Ravin N.V."/>
            <person name="Rakitin A.L."/>
            <person name="Ivanova A.A."/>
            <person name="Beletsky A.V."/>
            <person name="Kulichevskaya I.S."/>
            <person name="Mardanov A.V."/>
            <person name="Dedysh S.N."/>
        </authorList>
    </citation>
    <scope>NUCLEOTIDE SEQUENCE [LARGE SCALE GENOMIC DNA]</scope>
    <source>
        <strain evidence="3">SP5</strain>
    </source>
</reference>
<dbReference type="InterPro" id="IPR016024">
    <property type="entry name" value="ARM-type_fold"/>
</dbReference>
<dbReference type="PROSITE" id="PS51257">
    <property type="entry name" value="PROKAR_LIPOPROTEIN"/>
    <property type="match status" value="1"/>
</dbReference>
<evidence type="ECO:0008006" key="4">
    <source>
        <dbReference type="Google" id="ProtNLM"/>
    </source>
</evidence>
<dbReference type="InterPro" id="IPR021133">
    <property type="entry name" value="HEAT_type_2"/>
</dbReference>
<gene>
    <name evidence="2" type="ORF">FRUB_07191</name>
</gene>
<dbReference type="PANTHER" id="PTHR12697">
    <property type="entry name" value="PBS LYASE HEAT-LIKE PROTEIN"/>
    <property type="match status" value="1"/>
</dbReference>
<proteinExistence type="predicted"/>
<protein>
    <recommendedName>
        <fullName evidence="4">HEAT repeat protein</fullName>
    </recommendedName>
</protein>
<organism evidence="2 3">
    <name type="scientific">Fimbriiglobus ruber</name>
    <dbReference type="NCBI Taxonomy" id="1908690"/>
    <lineage>
        <taxon>Bacteria</taxon>
        <taxon>Pseudomonadati</taxon>
        <taxon>Planctomycetota</taxon>
        <taxon>Planctomycetia</taxon>
        <taxon>Gemmatales</taxon>
        <taxon>Gemmataceae</taxon>
        <taxon>Fimbriiglobus</taxon>
    </lineage>
</organism>
<dbReference type="PROSITE" id="PS50077">
    <property type="entry name" value="HEAT_REPEAT"/>
    <property type="match status" value="1"/>
</dbReference>
<evidence type="ECO:0000313" key="3">
    <source>
        <dbReference type="Proteomes" id="UP000214646"/>
    </source>
</evidence>
<dbReference type="Gene3D" id="1.25.10.10">
    <property type="entry name" value="Leucine-rich Repeat Variant"/>
    <property type="match status" value="1"/>
</dbReference>